<dbReference type="GO" id="GO:0016020">
    <property type="term" value="C:membrane"/>
    <property type="evidence" value="ECO:0007669"/>
    <property type="project" value="UniProtKB-SubCell"/>
</dbReference>
<feature type="compositionally biased region" description="Basic residues" evidence="12">
    <location>
        <begin position="15"/>
        <end position="28"/>
    </location>
</feature>
<dbReference type="OrthoDB" id="7190361at2"/>
<keyword evidence="9" id="KW-0594">Phospholipid biosynthesis</keyword>
<dbReference type="PANTHER" id="PTHR14269:SF11">
    <property type="entry name" value="CDP-DIACYLGLYCEROL--GLYCEROL-3-PHOSPHATE 3-PHOSPHATIDYLTRANSFERASE"/>
    <property type="match status" value="1"/>
</dbReference>
<dbReference type="AlphaFoldDB" id="A0A2N5DKW7"/>
<keyword evidence="7" id="KW-0443">Lipid metabolism</keyword>
<dbReference type="GO" id="GO:0046474">
    <property type="term" value="P:glycerophospholipid biosynthetic process"/>
    <property type="evidence" value="ECO:0007669"/>
    <property type="project" value="TreeGrafter"/>
</dbReference>
<dbReference type="Gene3D" id="1.20.120.1760">
    <property type="match status" value="1"/>
</dbReference>
<dbReference type="Pfam" id="PF01066">
    <property type="entry name" value="CDP-OH_P_transf"/>
    <property type="match status" value="1"/>
</dbReference>
<comment type="caution">
    <text evidence="14">The sequence shown here is derived from an EMBL/GenBank/DDBJ whole genome shotgun (WGS) entry which is preliminary data.</text>
</comment>
<dbReference type="InterPro" id="IPR050324">
    <property type="entry name" value="CDP-alcohol_PTase-I"/>
</dbReference>
<sequence>MRRRWLRRLSTWPRHGGHRPKTSGRRRSPSPGPVARRAPGLAAVDDRDGVHAAGAGAVDRAERPARPAALDRFRRAGAGLRNRLVRLLLRETAMLPNLLTALRLLALPFLVWTVMVDAGWVAVALFLGAGLTDVLDGWIARRLGLTSAFGAMFDLLADRMLTLVSLGTLMASGAFTGAWIAVPLVLIARNFVVAGLQQALPGRDFNYPPIEHPKIALNFLGVGLLLSPVGAQSVGLWMLAASAALSVVTMALYARRAAPSFQVNPTPRAQAGS</sequence>
<feature type="transmembrane region" description="Helical" evidence="13">
    <location>
        <begin position="160"/>
        <end position="182"/>
    </location>
</feature>
<evidence type="ECO:0000256" key="4">
    <source>
        <dbReference type="ARBA" id="ARBA00022679"/>
    </source>
</evidence>
<organism evidence="14 15">
    <name type="scientific">Caulobacter zeae</name>
    <dbReference type="NCBI Taxonomy" id="2055137"/>
    <lineage>
        <taxon>Bacteria</taxon>
        <taxon>Pseudomonadati</taxon>
        <taxon>Pseudomonadota</taxon>
        <taxon>Alphaproteobacteria</taxon>
        <taxon>Caulobacterales</taxon>
        <taxon>Caulobacteraceae</taxon>
        <taxon>Caulobacter</taxon>
    </lineage>
</organism>
<evidence type="ECO:0000313" key="15">
    <source>
        <dbReference type="Proteomes" id="UP000234479"/>
    </source>
</evidence>
<evidence type="ECO:0000313" key="14">
    <source>
        <dbReference type="EMBL" id="PLR26711.1"/>
    </source>
</evidence>
<evidence type="ECO:0000256" key="1">
    <source>
        <dbReference type="ARBA" id="ARBA00004141"/>
    </source>
</evidence>
<feature type="transmembrane region" description="Helical" evidence="13">
    <location>
        <begin position="93"/>
        <end position="112"/>
    </location>
</feature>
<accession>A0A2N5DKW7</accession>
<comment type="similarity">
    <text evidence="2 11">Belongs to the CDP-alcohol phosphatidyltransferase class-I family.</text>
</comment>
<reference evidence="14 15" key="1">
    <citation type="submission" date="2017-12" db="EMBL/GenBank/DDBJ databases">
        <title>The genome sequence of Caulobacter sp. 410.</title>
        <authorList>
            <person name="Gao J."/>
            <person name="Mao X."/>
            <person name="Sun J."/>
        </authorList>
    </citation>
    <scope>NUCLEOTIDE SEQUENCE [LARGE SCALE GENOMIC DNA]</scope>
    <source>
        <strain evidence="14 15">410</strain>
    </source>
</reference>
<dbReference type="Proteomes" id="UP000234479">
    <property type="component" value="Unassembled WGS sequence"/>
</dbReference>
<keyword evidence="5 13" id="KW-0812">Transmembrane</keyword>
<dbReference type="EMBL" id="PJRS01000018">
    <property type="protein sequence ID" value="PLR26711.1"/>
    <property type="molecule type" value="Genomic_DNA"/>
</dbReference>
<keyword evidence="10" id="KW-1208">Phospholipid metabolism</keyword>
<name>A0A2N5DKW7_9CAUL</name>
<gene>
    <name evidence="14" type="ORF">SGCZBJ_10300</name>
</gene>
<dbReference type="InterPro" id="IPR043130">
    <property type="entry name" value="CDP-OH_PTrfase_TM_dom"/>
</dbReference>
<evidence type="ECO:0000256" key="6">
    <source>
        <dbReference type="ARBA" id="ARBA00022989"/>
    </source>
</evidence>
<feature type="region of interest" description="Disordered" evidence="12">
    <location>
        <begin position="9"/>
        <end position="40"/>
    </location>
</feature>
<keyword evidence="6 13" id="KW-1133">Transmembrane helix</keyword>
<comment type="subcellular location">
    <subcellularLocation>
        <location evidence="1">Membrane</location>
        <topology evidence="1">Multi-pass membrane protein</topology>
    </subcellularLocation>
</comment>
<dbReference type="PANTHER" id="PTHR14269">
    <property type="entry name" value="CDP-DIACYLGLYCEROL--GLYCEROL-3-PHOSPHATE 3-PHOSPHATIDYLTRANSFERASE-RELATED"/>
    <property type="match status" value="1"/>
</dbReference>
<evidence type="ECO:0000256" key="9">
    <source>
        <dbReference type="ARBA" id="ARBA00023209"/>
    </source>
</evidence>
<keyword evidence="3" id="KW-0444">Lipid biosynthesis</keyword>
<evidence type="ECO:0000256" key="7">
    <source>
        <dbReference type="ARBA" id="ARBA00023098"/>
    </source>
</evidence>
<dbReference type="InterPro" id="IPR048254">
    <property type="entry name" value="CDP_ALCOHOL_P_TRANSF_CS"/>
</dbReference>
<evidence type="ECO:0000256" key="2">
    <source>
        <dbReference type="ARBA" id="ARBA00010441"/>
    </source>
</evidence>
<dbReference type="InterPro" id="IPR000462">
    <property type="entry name" value="CDP-OH_P_trans"/>
</dbReference>
<evidence type="ECO:0008006" key="16">
    <source>
        <dbReference type="Google" id="ProtNLM"/>
    </source>
</evidence>
<protein>
    <recommendedName>
        <fullName evidence="16">CDP-alcohol phosphatidyltransferase family protein</fullName>
    </recommendedName>
</protein>
<evidence type="ECO:0000256" key="12">
    <source>
        <dbReference type="SAM" id="MobiDB-lite"/>
    </source>
</evidence>
<feature type="transmembrane region" description="Helical" evidence="13">
    <location>
        <begin position="234"/>
        <end position="254"/>
    </location>
</feature>
<dbReference type="PROSITE" id="PS00379">
    <property type="entry name" value="CDP_ALCOHOL_P_TRANSF"/>
    <property type="match status" value="1"/>
</dbReference>
<evidence type="ECO:0000256" key="10">
    <source>
        <dbReference type="ARBA" id="ARBA00023264"/>
    </source>
</evidence>
<evidence type="ECO:0000256" key="8">
    <source>
        <dbReference type="ARBA" id="ARBA00023136"/>
    </source>
</evidence>
<feature type="transmembrane region" description="Helical" evidence="13">
    <location>
        <begin position="118"/>
        <end position="139"/>
    </location>
</feature>
<evidence type="ECO:0000256" key="11">
    <source>
        <dbReference type="RuleBase" id="RU003750"/>
    </source>
</evidence>
<keyword evidence="8 13" id="KW-0472">Membrane</keyword>
<keyword evidence="15" id="KW-1185">Reference proteome</keyword>
<evidence type="ECO:0000256" key="3">
    <source>
        <dbReference type="ARBA" id="ARBA00022516"/>
    </source>
</evidence>
<evidence type="ECO:0000256" key="5">
    <source>
        <dbReference type="ARBA" id="ARBA00022692"/>
    </source>
</evidence>
<evidence type="ECO:0000256" key="13">
    <source>
        <dbReference type="SAM" id="Phobius"/>
    </source>
</evidence>
<keyword evidence="4 11" id="KW-0808">Transferase</keyword>
<dbReference type="GO" id="GO:0016780">
    <property type="term" value="F:phosphotransferase activity, for other substituted phosphate groups"/>
    <property type="evidence" value="ECO:0007669"/>
    <property type="project" value="InterPro"/>
</dbReference>
<proteinExistence type="inferred from homology"/>